<keyword evidence="1 7" id="KW-1003">Cell membrane</keyword>
<dbReference type="Gene3D" id="3.30.160.60">
    <property type="entry name" value="Classic Zinc Finger"/>
    <property type="match status" value="1"/>
</dbReference>
<evidence type="ECO:0000256" key="7">
    <source>
        <dbReference type="HAMAP-Rule" id="MF_02065"/>
    </source>
</evidence>
<proteinExistence type="inferred from homology"/>
<gene>
    <name evidence="7 8" type="primary">mltG</name>
    <name evidence="8" type="ORF">ACFSR5_12160</name>
</gene>
<dbReference type="RefSeq" id="WP_380904112.1">
    <property type="nucleotide sequence ID" value="NZ_JBHUEG010000001.1"/>
</dbReference>
<evidence type="ECO:0000313" key="8">
    <source>
        <dbReference type="EMBL" id="MFD2548398.1"/>
    </source>
</evidence>
<feature type="transmembrane region" description="Helical" evidence="7">
    <location>
        <begin position="12"/>
        <end position="31"/>
    </location>
</feature>
<dbReference type="PANTHER" id="PTHR30518">
    <property type="entry name" value="ENDOLYTIC MUREIN TRANSGLYCOSYLASE"/>
    <property type="match status" value="1"/>
</dbReference>
<sequence>MTDRKKGLPKALKVIIILVVGLGAAAAWIAYQAFMGPSVTKNQDYLYVRTGDTYADVLREIEEQQLVKNAKFFDYVAQTMDYPKMVKPGRYKLSEGMSNRRLIGNLRGGYQEAVKFRFENVRLKENFAALLGKNFEADSATFLQILNNKEVAQTYGFTSDNFFSMFIPNTYEIYWNTPPAKIVARFHDEYNRFWSTGRQDKAAALNLSPQEVSILASIVKGEALHKDEMPEIAGLYVNRLKKGMLLQADPTVIFANNDFTIRRVLNRHLTIDNPYNTYRYRGLPPGPIMLPSIASIDAVLNHSQHDYIYMCAKDDFSGYHNFAKTEAEHLVNARKFQRALDARNIKR</sequence>
<keyword evidence="6 7" id="KW-0961">Cell wall biogenesis/degradation</keyword>
<name>A0ABW5KJ84_9SPHI</name>
<reference evidence="9" key="1">
    <citation type="journal article" date="2019" name="Int. J. Syst. Evol. Microbiol.">
        <title>The Global Catalogue of Microorganisms (GCM) 10K type strain sequencing project: providing services to taxonomists for standard genome sequencing and annotation.</title>
        <authorList>
            <consortium name="The Broad Institute Genomics Platform"/>
            <consortium name="The Broad Institute Genome Sequencing Center for Infectious Disease"/>
            <person name="Wu L."/>
            <person name="Ma J."/>
        </authorList>
    </citation>
    <scope>NUCLEOTIDE SEQUENCE [LARGE SCALE GENOMIC DNA]</scope>
    <source>
        <strain evidence="9">KCTC 42662</strain>
    </source>
</reference>
<dbReference type="InterPro" id="IPR003770">
    <property type="entry name" value="MLTG-like"/>
</dbReference>
<evidence type="ECO:0000256" key="5">
    <source>
        <dbReference type="ARBA" id="ARBA00023239"/>
    </source>
</evidence>
<keyword evidence="9" id="KW-1185">Reference proteome</keyword>
<dbReference type="EMBL" id="JBHULR010000004">
    <property type="protein sequence ID" value="MFD2548398.1"/>
    <property type="molecule type" value="Genomic_DNA"/>
</dbReference>
<dbReference type="EC" id="4.2.2.29" evidence="7"/>
<evidence type="ECO:0000256" key="3">
    <source>
        <dbReference type="ARBA" id="ARBA00022989"/>
    </source>
</evidence>
<comment type="similarity">
    <text evidence="7">Belongs to the transglycosylase MltG family.</text>
</comment>
<accession>A0ABW5KJ84</accession>
<dbReference type="Proteomes" id="UP001597545">
    <property type="component" value="Unassembled WGS sequence"/>
</dbReference>
<evidence type="ECO:0000256" key="4">
    <source>
        <dbReference type="ARBA" id="ARBA00023136"/>
    </source>
</evidence>
<dbReference type="NCBIfam" id="TIGR00247">
    <property type="entry name" value="endolytic transglycosylase MltG"/>
    <property type="match status" value="1"/>
</dbReference>
<keyword evidence="4 7" id="KW-0472">Membrane</keyword>
<evidence type="ECO:0000256" key="6">
    <source>
        <dbReference type="ARBA" id="ARBA00023316"/>
    </source>
</evidence>
<dbReference type="CDD" id="cd08010">
    <property type="entry name" value="MltG_like"/>
    <property type="match status" value="1"/>
</dbReference>
<comment type="caution">
    <text evidence="8">The sequence shown here is derived from an EMBL/GenBank/DDBJ whole genome shotgun (WGS) entry which is preliminary data.</text>
</comment>
<evidence type="ECO:0000256" key="1">
    <source>
        <dbReference type="ARBA" id="ARBA00022475"/>
    </source>
</evidence>
<dbReference type="Gene3D" id="3.30.1490.480">
    <property type="entry name" value="Endolytic murein transglycosylase"/>
    <property type="match status" value="1"/>
</dbReference>
<feature type="site" description="Important for catalytic activity" evidence="7">
    <location>
        <position position="222"/>
    </location>
</feature>
<comment type="subcellular location">
    <subcellularLocation>
        <location evidence="7">Cell membrane</location>
        <topology evidence="7">Single-pass membrane protein</topology>
    </subcellularLocation>
</comment>
<dbReference type="PANTHER" id="PTHR30518:SF2">
    <property type="entry name" value="ENDOLYTIC MUREIN TRANSGLYCOSYLASE"/>
    <property type="match status" value="1"/>
</dbReference>
<evidence type="ECO:0000313" key="9">
    <source>
        <dbReference type="Proteomes" id="UP001597545"/>
    </source>
</evidence>
<keyword evidence="5 7" id="KW-0456">Lyase</keyword>
<comment type="catalytic activity">
    <reaction evidence="7">
        <text>a peptidoglycan chain = a peptidoglycan chain with N-acetyl-1,6-anhydromuramyl-[peptide] at the reducing end + a peptidoglycan chain with N-acetylglucosamine at the non-reducing end.</text>
        <dbReference type="EC" id="4.2.2.29"/>
    </reaction>
</comment>
<dbReference type="Pfam" id="PF02618">
    <property type="entry name" value="YceG"/>
    <property type="match status" value="1"/>
</dbReference>
<dbReference type="HAMAP" id="MF_02065">
    <property type="entry name" value="MltG"/>
    <property type="match status" value="1"/>
</dbReference>
<evidence type="ECO:0000256" key="2">
    <source>
        <dbReference type="ARBA" id="ARBA00022692"/>
    </source>
</evidence>
<keyword evidence="3 7" id="KW-1133">Transmembrane helix</keyword>
<organism evidence="8 9">
    <name type="scientific">Sphingobacterium suaedae</name>
    <dbReference type="NCBI Taxonomy" id="1686402"/>
    <lineage>
        <taxon>Bacteria</taxon>
        <taxon>Pseudomonadati</taxon>
        <taxon>Bacteroidota</taxon>
        <taxon>Sphingobacteriia</taxon>
        <taxon>Sphingobacteriales</taxon>
        <taxon>Sphingobacteriaceae</taxon>
        <taxon>Sphingobacterium</taxon>
    </lineage>
</organism>
<keyword evidence="2 7" id="KW-0812">Transmembrane</keyword>
<comment type="function">
    <text evidence="7">Functions as a peptidoglycan terminase that cleaves nascent peptidoglycan strands endolytically to terminate their elongation.</text>
</comment>
<protein>
    <recommendedName>
        <fullName evidence="7">Endolytic murein transglycosylase</fullName>
        <ecNumber evidence="7">4.2.2.29</ecNumber>
    </recommendedName>
    <alternativeName>
        <fullName evidence="7">Peptidoglycan lytic transglycosylase</fullName>
    </alternativeName>
    <alternativeName>
        <fullName evidence="7">Peptidoglycan polymerization terminase</fullName>
    </alternativeName>
</protein>